<evidence type="ECO:0000256" key="1">
    <source>
        <dbReference type="ARBA" id="ARBA00023172"/>
    </source>
</evidence>
<protein>
    <submittedName>
        <fullName evidence="3">Uncharacterized protein</fullName>
    </submittedName>
</protein>
<name>A0ABN8P4Q3_9CNID</name>
<dbReference type="InterPro" id="IPR013762">
    <property type="entry name" value="Integrase-like_cat_sf"/>
</dbReference>
<comment type="caution">
    <text evidence="3">The sequence shown here is derived from an EMBL/GenBank/DDBJ whole genome shotgun (WGS) entry which is preliminary data.</text>
</comment>
<keyword evidence="4" id="KW-1185">Reference proteome</keyword>
<keyword evidence="1" id="KW-0233">DNA recombination</keyword>
<feature type="signal peptide" evidence="2">
    <location>
        <begin position="1"/>
        <end position="16"/>
    </location>
</feature>
<gene>
    <name evidence="3" type="ORF">PLOB_00036061</name>
</gene>
<accession>A0ABN8P4Q3</accession>
<dbReference type="Proteomes" id="UP001159405">
    <property type="component" value="Unassembled WGS sequence"/>
</dbReference>
<dbReference type="InterPro" id="IPR052925">
    <property type="entry name" value="Phage_Integrase-like_Recomb"/>
</dbReference>
<keyword evidence="2" id="KW-0732">Signal</keyword>
<organism evidence="3 4">
    <name type="scientific">Porites lobata</name>
    <dbReference type="NCBI Taxonomy" id="104759"/>
    <lineage>
        <taxon>Eukaryota</taxon>
        <taxon>Metazoa</taxon>
        <taxon>Cnidaria</taxon>
        <taxon>Anthozoa</taxon>
        <taxon>Hexacorallia</taxon>
        <taxon>Scleractinia</taxon>
        <taxon>Fungiina</taxon>
        <taxon>Poritidae</taxon>
        <taxon>Porites</taxon>
    </lineage>
</organism>
<dbReference type="PANTHER" id="PTHR34605">
    <property type="entry name" value="PHAGE_INTEGRASE DOMAIN-CONTAINING PROTEIN"/>
    <property type="match status" value="1"/>
</dbReference>
<evidence type="ECO:0000313" key="3">
    <source>
        <dbReference type="EMBL" id="CAH3132390.1"/>
    </source>
</evidence>
<dbReference type="SUPFAM" id="SSF56349">
    <property type="entry name" value="DNA breaking-rejoining enzymes"/>
    <property type="match status" value="1"/>
</dbReference>
<dbReference type="PANTHER" id="PTHR34605:SF3">
    <property type="entry name" value="P CELL-TYPE AGGLUTINATION PROTEIN MAP4-LIKE-RELATED"/>
    <property type="match status" value="1"/>
</dbReference>
<evidence type="ECO:0000313" key="4">
    <source>
        <dbReference type="Proteomes" id="UP001159405"/>
    </source>
</evidence>
<dbReference type="InterPro" id="IPR011010">
    <property type="entry name" value="DNA_brk_join_enz"/>
</dbReference>
<feature type="chain" id="PRO_5046099134" evidence="2">
    <location>
        <begin position="17"/>
        <end position="181"/>
    </location>
</feature>
<evidence type="ECO:0000256" key="2">
    <source>
        <dbReference type="SAM" id="SignalP"/>
    </source>
</evidence>
<sequence length="181" mass="19932">MLLAACYVGFFGVLTGGEFTVNSPFDPSLHLSLANIQVDAHLNPQRVGVFIKCSKTDCESLCLLHLPWSWFRPLFAVDGTPLFRSKLSAFLKSTLKSAGVPRNFSGHIFRSGAATTTASQGIPDHLIKTMGRWSSEVYSLYVWTAEDTILSNFIQAYMYLCLIDLWDSSGLNLGAVPRMGC</sequence>
<dbReference type="EMBL" id="CALNXK010000051">
    <property type="protein sequence ID" value="CAH3132390.1"/>
    <property type="molecule type" value="Genomic_DNA"/>
</dbReference>
<reference evidence="3 4" key="1">
    <citation type="submission" date="2022-05" db="EMBL/GenBank/DDBJ databases">
        <authorList>
            <consortium name="Genoscope - CEA"/>
            <person name="William W."/>
        </authorList>
    </citation>
    <scope>NUCLEOTIDE SEQUENCE [LARGE SCALE GENOMIC DNA]</scope>
</reference>
<dbReference type="Gene3D" id="1.10.443.10">
    <property type="entry name" value="Intergrase catalytic core"/>
    <property type="match status" value="1"/>
</dbReference>
<proteinExistence type="predicted"/>